<keyword evidence="4" id="KW-1185">Reference proteome</keyword>
<reference evidence="2 4" key="1">
    <citation type="submission" date="2016-10" db="EMBL/GenBank/DDBJ databases">
        <authorList>
            <person name="Varghese N."/>
            <person name="Submissions S."/>
        </authorList>
    </citation>
    <scope>NUCLEOTIDE SEQUENCE [LARGE SCALE GENOMIC DNA]</scope>
    <source>
        <strain evidence="2 4">CGMCC 1.7071</strain>
    </source>
</reference>
<dbReference type="Proteomes" id="UP000183063">
    <property type="component" value="Unassembled WGS sequence"/>
</dbReference>
<dbReference type="EMBL" id="FOCV01000077">
    <property type="protein sequence ID" value="SEP30795.1"/>
    <property type="molecule type" value="Genomic_DNA"/>
</dbReference>
<organism evidence="1 3">
    <name type="scientific">Rhizobium tibeticum</name>
    <dbReference type="NCBI Taxonomy" id="501024"/>
    <lineage>
        <taxon>Bacteria</taxon>
        <taxon>Pseudomonadati</taxon>
        <taxon>Pseudomonadota</taxon>
        <taxon>Alphaproteobacteria</taxon>
        <taxon>Hyphomicrobiales</taxon>
        <taxon>Rhizobiaceae</taxon>
        <taxon>Rhizobium/Agrobacterium group</taxon>
        <taxon>Rhizobium</taxon>
    </lineage>
</organism>
<evidence type="ECO:0000313" key="3">
    <source>
        <dbReference type="Proteomes" id="UP000183063"/>
    </source>
</evidence>
<proteinExistence type="predicted"/>
<dbReference type="EMBL" id="FNXB01000086">
    <property type="protein sequence ID" value="SEI21430.1"/>
    <property type="molecule type" value="Genomic_DNA"/>
</dbReference>
<evidence type="ECO:0000313" key="4">
    <source>
        <dbReference type="Proteomes" id="UP000198939"/>
    </source>
</evidence>
<accession>A0A1H8WT00</accession>
<dbReference type="RefSeq" id="WP_143147594.1">
    <property type="nucleotide sequence ID" value="NZ_FNXB01000086.1"/>
</dbReference>
<protein>
    <submittedName>
        <fullName evidence="1">Uncharacterized protein</fullName>
    </submittedName>
</protein>
<dbReference type="Proteomes" id="UP000198939">
    <property type="component" value="Unassembled WGS sequence"/>
</dbReference>
<dbReference type="AlphaFoldDB" id="A0A1H8WT00"/>
<gene>
    <name evidence="1" type="ORF">RTCCBAU85039_6631</name>
    <name evidence="2" type="ORF">SAMN05216228_10778</name>
</gene>
<name>A0A1H8WT00_9HYPH</name>
<evidence type="ECO:0000313" key="2">
    <source>
        <dbReference type="EMBL" id="SEP30795.1"/>
    </source>
</evidence>
<reference evidence="3" key="3">
    <citation type="submission" date="2016-10" db="EMBL/GenBank/DDBJ databases">
        <authorList>
            <person name="Wibberg D."/>
        </authorList>
    </citation>
    <scope>NUCLEOTIDE SEQUENCE [LARGE SCALE GENOMIC DNA]</scope>
</reference>
<sequence>MFATFRACRMIVLSAPQAQMHPNKAFVAGIAAKMAKVVWVCTDQAWSTLRTQRSCFRLTLFAQLQGPGIVMDETVDQRAVSPVKKGLRARIVYWERRVPISS</sequence>
<evidence type="ECO:0000313" key="1">
    <source>
        <dbReference type="EMBL" id="SEI21430.1"/>
    </source>
</evidence>
<reference evidence="1" key="2">
    <citation type="submission" date="2016-10" db="EMBL/GenBank/DDBJ databases">
        <authorList>
            <person name="de Groot N.N."/>
        </authorList>
    </citation>
    <scope>NUCLEOTIDE SEQUENCE [LARGE SCALE GENOMIC DNA]</scope>
    <source>
        <strain evidence="1">CCBAU85039</strain>
    </source>
</reference>